<evidence type="ECO:0000256" key="1">
    <source>
        <dbReference type="SAM" id="SignalP"/>
    </source>
</evidence>
<name>A0A3E2HH97_SCYLI</name>
<gene>
    <name evidence="2" type="ORF">B7463_g3564</name>
</gene>
<protein>
    <submittedName>
        <fullName evidence="2">Uncharacterized protein</fullName>
    </submittedName>
</protein>
<comment type="caution">
    <text evidence="2">The sequence shown here is derived from an EMBL/GenBank/DDBJ whole genome shotgun (WGS) entry which is preliminary data.</text>
</comment>
<sequence length="184" mass="21566">MSTILKGLALGVYPAVCLLLDQYKAGANFQQLEFEDLLYDLMCSGPEPYLTGSISNRQFLDIVSRKDYNGWNDLRLHKILAIRLGDSYEFVLERLNEVWETFEKLETLLQIQEYHGYTEPADYWQFQLQRAKQTWFQPTYLENCRKMGDQISQIKHRVASCDQRREREMGANTDSFGNFMALPL</sequence>
<feature type="chain" id="PRO_5017736516" evidence="1">
    <location>
        <begin position="20"/>
        <end position="184"/>
    </location>
</feature>
<dbReference type="OrthoDB" id="3526401at2759"/>
<dbReference type="Proteomes" id="UP000258309">
    <property type="component" value="Unassembled WGS sequence"/>
</dbReference>
<feature type="non-terminal residue" evidence="2">
    <location>
        <position position="1"/>
    </location>
</feature>
<feature type="signal peptide" evidence="1">
    <location>
        <begin position="1"/>
        <end position="19"/>
    </location>
</feature>
<keyword evidence="1" id="KW-0732">Signal</keyword>
<feature type="non-terminal residue" evidence="2">
    <location>
        <position position="184"/>
    </location>
</feature>
<organism evidence="2 3">
    <name type="scientific">Scytalidium lignicola</name>
    <name type="common">Hyphomycete</name>
    <dbReference type="NCBI Taxonomy" id="5539"/>
    <lineage>
        <taxon>Eukaryota</taxon>
        <taxon>Fungi</taxon>
        <taxon>Dikarya</taxon>
        <taxon>Ascomycota</taxon>
        <taxon>Pezizomycotina</taxon>
        <taxon>Leotiomycetes</taxon>
        <taxon>Leotiomycetes incertae sedis</taxon>
        <taxon>Scytalidium</taxon>
    </lineage>
</organism>
<dbReference type="EMBL" id="NCSJ02000048">
    <property type="protein sequence ID" value="RFU32794.1"/>
    <property type="molecule type" value="Genomic_DNA"/>
</dbReference>
<proteinExistence type="predicted"/>
<evidence type="ECO:0000313" key="3">
    <source>
        <dbReference type="Proteomes" id="UP000258309"/>
    </source>
</evidence>
<keyword evidence="3" id="KW-1185">Reference proteome</keyword>
<dbReference type="AlphaFoldDB" id="A0A3E2HH97"/>
<reference evidence="2 3" key="1">
    <citation type="submission" date="2018-05" db="EMBL/GenBank/DDBJ databases">
        <title>Draft genome sequence of Scytalidium lignicola DSM 105466, a ubiquitous saprotrophic fungus.</title>
        <authorList>
            <person name="Buettner E."/>
            <person name="Gebauer A.M."/>
            <person name="Hofrichter M."/>
            <person name="Liers C."/>
            <person name="Kellner H."/>
        </authorList>
    </citation>
    <scope>NUCLEOTIDE SEQUENCE [LARGE SCALE GENOMIC DNA]</scope>
    <source>
        <strain evidence="2 3">DSM 105466</strain>
    </source>
</reference>
<evidence type="ECO:0000313" key="2">
    <source>
        <dbReference type="EMBL" id="RFU32794.1"/>
    </source>
</evidence>
<accession>A0A3E2HH97</accession>